<proteinExistence type="predicted"/>
<name>R4JMN0_9CAUD</name>
<reference evidence="2 3" key="1">
    <citation type="submission" date="2013-02" db="EMBL/GenBank/DDBJ databases">
        <authorList>
            <person name="Lukaszewicz M."/>
            <person name="Biegalska A."/>
            <person name="Krasowska A."/>
        </authorList>
    </citation>
    <scope>NUCLEOTIDE SEQUENCE [LARGE SCALE GENOMIC DNA]</scope>
</reference>
<protein>
    <submittedName>
        <fullName evidence="2">Uncharacterized protein</fullName>
    </submittedName>
</protein>
<dbReference type="InterPro" id="IPR010989">
    <property type="entry name" value="SNARE"/>
</dbReference>
<accession>R4JMN0</accession>
<feature type="coiled-coil region" evidence="1">
    <location>
        <begin position="3"/>
        <end position="30"/>
    </location>
</feature>
<evidence type="ECO:0000313" key="3">
    <source>
        <dbReference type="Proteomes" id="UP000258501"/>
    </source>
</evidence>
<evidence type="ECO:0000313" key="2">
    <source>
        <dbReference type="EMBL" id="AGK86880.1"/>
    </source>
</evidence>
<evidence type="ECO:0000256" key="1">
    <source>
        <dbReference type="SAM" id="Coils"/>
    </source>
</evidence>
<dbReference type="EMBL" id="KC699836">
    <property type="protein sequence ID" value="AGK86880.1"/>
    <property type="molecule type" value="Genomic_DNA"/>
</dbReference>
<keyword evidence="3" id="KW-1185">Reference proteome</keyword>
<keyword evidence="1" id="KW-0175">Coiled coil</keyword>
<organism evidence="2 3">
    <name type="scientific">Bacillus phage SIOphi</name>
    <dbReference type="NCBI Taxonomy" id="1285382"/>
    <lineage>
        <taxon>Viruses</taxon>
        <taxon>Duplodnaviria</taxon>
        <taxon>Heunggongvirae</taxon>
        <taxon>Uroviricota</taxon>
        <taxon>Caudoviricetes</taxon>
        <taxon>Herelleviridae</taxon>
        <taxon>Bastillevirinae</taxon>
        <taxon>Siophivirus</taxon>
        <taxon>Siophivirus SIOphi</taxon>
    </lineage>
</organism>
<dbReference type="Proteomes" id="UP000258501">
    <property type="component" value="Segment"/>
</dbReference>
<dbReference type="GO" id="GO:0016192">
    <property type="term" value="P:vesicle-mediated transport"/>
    <property type="evidence" value="ECO:0007669"/>
    <property type="project" value="InterPro"/>
</dbReference>
<dbReference type="GO" id="GO:0016020">
    <property type="term" value="C:membrane"/>
    <property type="evidence" value="ECO:0007669"/>
    <property type="project" value="InterPro"/>
</dbReference>
<gene>
    <name evidence="2" type="ORF">SIOphi_00360</name>
</gene>
<sequence length="98" mass="11565">MTLNEYKKELEYLESIQEDYMDELADLQDALDSGNYDTEEEKKEMEEDVKYISYRIDELYTEIEDLQDQIIEAEQIGAGLSDTERQMKMNGISQSDFI</sequence>
<dbReference type="SUPFAM" id="SSF47661">
    <property type="entry name" value="t-snare proteins"/>
    <property type="match status" value="1"/>
</dbReference>